<dbReference type="AlphaFoldDB" id="A0A8D4VP28"/>
<reference evidence="1" key="1">
    <citation type="submission" date="2019-06" db="EMBL/GenBank/DDBJ databases">
        <title>Complete genome sequence of Methylogaea oryzae strain JCM16910.</title>
        <authorList>
            <person name="Asakawa S."/>
        </authorList>
    </citation>
    <scope>NUCLEOTIDE SEQUENCE</scope>
    <source>
        <strain evidence="1">E10</strain>
    </source>
</reference>
<organism evidence="1 2">
    <name type="scientific">Methylogaea oryzae</name>
    <dbReference type="NCBI Taxonomy" id="1295382"/>
    <lineage>
        <taxon>Bacteria</taxon>
        <taxon>Pseudomonadati</taxon>
        <taxon>Pseudomonadota</taxon>
        <taxon>Gammaproteobacteria</taxon>
        <taxon>Methylococcales</taxon>
        <taxon>Methylococcaceae</taxon>
        <taxon>Methylogaea</taxon>
    </lineage>
</organism>
<gene>
    <name evidence="1" type="ORF">MoryE10_20560</name>
</gene>
<proteinExistence type="predicted"/>
<dbReference type="InterPro" id="IPR035069">
    <property type="entry name" value="TTHA1013/TTHA0281-like"/>
</dbReference>
<dbReference type="SUPFAM" id="SSF143100">
    <property type="entry name" value="TTHA1013/TTHA0281-like"/>
    <property type="match status" value="1"/>
</dbReference>
<protein>
    <recommendedName>
        <fullName evidence="3">HicB family protein</fullName>
    </recommendedName>
</protein>
<accession>A0A8D4VP28</accession>
<sequence>MNFTMEYEQEEDGRWLAEVPQLPGVLAYGSSADEAMARAEALALRVIAERLEQGESRPVPIHFTFAAAA</sequence>
<dbReference type="Gene3D" id="3.30.160.250">
    <property type="match status" value="1"/>
</dbReference>
<dbReference type="Proteomes" id="UP000824988">
    <property type="component" value="Chromosome"/>
</dbReference>
<keyword evidence="2" id="KW-1185">Reference proteome</keyword>
<dbReference type="KEGG" id="moz:MoryE10_20560"/>
<evidence type="ECO:0008006" key="3">
    <source>
        <dbReference type="Google" id="ProtNLM"/>
    </source>
</evidence>
<name>A0A8D4VP28_9GAMM</name>
<dbReference type="RefSeq" id="WP_054773737.1">
    <property type="nucleotide sequence ID" value="NZ_AP019782.1"/>
</dbReference>
<evidence type="ECO:0000313" key="2">
    <source>
        <dbReference type="Proteomes" id="UP000824988"/>
    </source>
</evidence>
<evidence type="ECO:0000313" key="1">
    <source>
        <dbReference type="EMBL" id="BBL71450.1"/>
    </source>
</evidence>
<dbReference type="EMBL" id="AP019782">
    <property type="protein sequence ID" value="BBL71450.1"/>
    <property type="molecule type" value="Genomic_DNA"/>
</dbReference>